<dbReference type="InterPro" id="IPR007119">
    <property type="entry name" value="Phage_tail_spike_N"/>
</dbReference>
<protein>
    <recommendedName>
        <fullName evidence="3">Peptidase S74 domain-containing protein</fullName>
    </recommendedName>
</protein>
<dbReference type="RefSeq" id="WP_012260136.1">
    <property type="nucleotide sequence ID" value="NC_010183.1"/>
</dbReference>
<evidence type="ECO:0000313" key="5">
    <source>
        <dbReference type="Proteomes" id="UP000002154"/>
    </source>
</evidence>
<gene>
    <name evidence="4" type="ordered locus">BcerKBAB4_5851</name>
</gene>
<sequence length="1986" mass="223890">MRTPSGDLHVVDFKTSQIVSAIQPKDYWNDKRHWEIKNNIDTLEFKVFENTDHAAMLVQQNLVLKEVSGGRIVPYVITEVEKNSDDRSLTVYASGEWIQLAKAGIIEPQKIESKTLKQCMEIALKGTKCEIGKIEHDGAHSMVIEEFTDPLDLSKKIAASFEVEIQYRAEVVGSQIVVRYVDMVKRRGRDTRKEITVGKDLLGIKRIENSQNICTALLGYVQKENGEFITISEINNGVPYLVDDAAFQRWNEKGKHKFAFYTPQTEDQDMSPQRLMTLMKTEMNKLVNTSVSYEVQAQSIGQVFGLAHELINEGDTIRIIDTGFTPKLYLEARAIAGDESFKDPTQDKYVFGDYREIVDQNDELRRLYQKILSSLQDKVPKELFDELTNRVGNTELTSEEAKKKADQAEKEAKASKDIADQVMEDLRNYQTTIIEQPTAPTEPPHKLEVNKTLWLDSSDPANKILKIYRGNGNWERIVPDTSAQDLELQELINKVNDLQREVTETQQEVSDQAIEINKKVDQTWLDGELSKKANTDNVYTKDYIDENLVGKQIYETDKQANIEAFTDMNTKYEQTAEALTLTATKDELKKVSDDVTTVTSTVNEVKQTSEENSQKITKVEGNFKNMKIGRTNLIENSGAFKDGNLWIPNNPNAEIEAVTLDGEQVLRIKGTVRHSKSYQLEPNTEYIYSAMIKLPVDHWAGFNDPLHSWTAQGTNLHTAKEKTIVTPIGEIKANEWTYVAVRILTADGEPTHFTPFLFSELLVSTNENSYVKFFQITKGNQPITDWIPPVSEVVSTGDFEKKTNEIIQNVDENKATITSLKKSVSNENFLYESSANLEYPKFIFGNDGLPYHFNNAPYKFEGDYLTMTCENWNDAFYQIGDYIAGTNRGLNIAEPITFSYDISSECPYVEILIFQNIGGGWSVAKSEFVPTTTDWKRGSTTFKLDPSTSGWMARIRFDARAESQNKKIWFRRLKMEQGDFATTWSPIQVSQQEVVKKTNEVKQTVDENSQKITSIETTVKGINSDVNNLMKDAGTFEGALTKPSIDNRWWLKDANVVRIAEDTFMGNAVAETQSAWQGLAYNFGDLVRRKAVKEGDVINYSIYTRIKNLPPGEKRHSFYFTGEKTGTEMIPVTSEWGRSNVSFTVSAQMMNVEGWNTEDWLRVEIWEGLSGDQWYQQSSPQMTLGDKVYSWRPAHEDLSTVIDKSNEIKQTVDNNTAKITATEGAIGDLTETFNTKNSEIEQSVDSIRTNVSTMAQTQGEHGELIQDNKSSITQLNNQINLKVSEKQMQDYVGTLGEPNLILNAPFRWKEINQYGDPIQDLPAIDKWGTYTVDTSKGKFEPVVQPKYGGENSINIYCAGFQEDKSWTGINQVIGDVDINSDYTYRAMVYTTNKNSIDDGLYAEIKAWNGPNLVGAVGSNINEVIENGVWKEFVVTLPAMKIAVTHLQITCGVRRNGSIYMSNPMFQKGTTKSVFIPNTKDMGDYNAMVREIGKKVATSEYNQKVTTMETQLNQNTSEISLRAKTEEVYTRTEADETFGDKAMVVRHEAEIKTQADEINLRVKSGDIASSINQTAQSVQIMASKINLKGAVTADSIQSGRLDGVIITTKNTAVNPYWVHMEGQNITLKETKLINNVPTDRSRGYFGFMPNLGQSGQVVRTAIMLGNNYDNANNVAVEGSLILEHKTPDWNNFQTASARIGIAKSRNGDTSINTKSEINFLSTGSMEIMAREGAMTLFGKSSMDLSSGGEVQLTSGTGVWDFWNGRSEFPYGSRSMFLEDKRVTAGDIGDVDLHIGPNLLLRVPNHPNYTKYGVEFKNANGVDLQNIHCDKAYINNIDWTSERAKKTGIKDIEVDALSVMMELQPKQYYFKTEIEKLYNMREEAQKSGVKTPITTKDIQLEYGFIADDMPDCLASPDRKTVSAYRLSTIGIAGTQKVYKKHLVLEETVKTQAEKLEVQAVSIQAQEDRIARLEELLLQQLINKKPEQP</sequence>
<feature type="compositionally biased region" description="Basic and acidic residues" evidence="2">
    <location>
        <begin position="399"/>
        <end position="416"/>
    </location>
</feature>
<evidence type="ECO:0000256" key="1">
    <source>
        <dbReference type="SAM" id="Coils"/>
    </source>
</evidence>
<dbReference type="InterPro" id="IPR030392">
    <property type="entry name" value="S74_ICA"/>
</dbReference>
<dbReference type="Proteomes" id="UP000002154">
    <property type="component" value="Plasmid pBWB404"/>
</dbReference>
<reference evidence="4 5" key="1">
    <citation type="journal article" date="2008" name="Chem. Biol. Interact.">
        <title>Extending the Bacillus cereus group genomics to putative food-borne pathogens of different toxicity.</title>
        <authorList>
            <person name="Lapidus A."/>
            <person name="Goltsman E."/>
            <person name="Auger S."/>
            <person name="Galleron N."/>
            <person name="Segurens B."/>
            <person name="Dossat C."/>
            <person name="Land M.L."/>
            <person name="Broussolle V."/>
            <person name="Brillard J."/>
            <person name="Guinebretiere M.H."/>
            <person name="Sanchis V."/>
            <person name="Nguen-The C."/>
            <person name="Lereclus D."/>
            <person name="Richardson P."/>
            <person name="Wincker P."/>
            <person name="Weissenbach J."/>
            <person name="Ehrlich S.D."/>
            <person name="Sorokin A."/>
        </authorList>
    </citation>
    <scope>NUCLEOTIDE SEQUENCE [LARGE SCALE GENOMIC DNA]</scope>
    <source>
        <strain evidence="5">KBAB4</strain>
        <plasmid evidence="4 5">pBWB404</plasmid>
    </source>
</reference>
<proteinExistence type="predicted"/>
<geneLocation type="plasmid" evidence="4 5">
    <name>pBWB404</name>
</geneLocation>
<dbReference type="KEGG" id="bwe:BcerKBAB4_5851"/>
<keyword evidence="4" id="KW-0614">Plasmid</keyword>
<dbReference type="Pfam" id="PF06605">
    <property type="entry name" value="Prophage_tail"/>
    <property type="match status" value="1"/>
</dbReference>
<dbReference type="PROSITE" id="PS51688">
    <property type="entry name" value="ICA"/>
    <property type="match status" value="1"/>
</dbReference>
<accession>A9VVT7</accession>
<dbReference type="NCBIfam" id="TIGR01665">
    <property type="entry name" value="put_anti_recept"/>
    <property type="match status" value="1"/>
</dbReference>
<dbReference type="EMBL" id="CP000907">
    <property type="protein sequence ID" value="ABY46902.1"/>
    <property type="molecule type" value="Genomic_DNA"/>
</dbReference>
<organism evidence="4 5">
    <name type="scientific">Bacillus mycoides (strain KBAB4)</name>
    <name type="common">Bacillus weihenstephanensis</name>
    <dbReference type="NCBI Taxonomy" id="315730"/>
    <lineage>
        <taxon>Bacteria</taxon>
        <taxon>Bacillati</taxon>
        <taxon>Bacillota</taxon>
        <taxon>Bacilli</taxon>
        <taxon>Bacillales</taxon>
        <taxon>Bacillaceae</taxon>
        <taxon>Bacillus</taxon>
        <taxon>Bacillus cereus group</taxon>
    </lineage>
</organism>
<feature type="coiled-coil region" evidence="1">
    <location>
        <begin position="1953"/>
        <end position="1980"/>
    </location>
</feature>
<feature type="region of interest" description="Disordered" evidence="2">
    <location>
        <begin position="395"/>
        <end position="416"/>
    </location>
</feature>
<keyword evidence="1" id="KW-0175">Coiled coil</keyword>
<dbReference type="HOGENOM" id="CLU_001813_1_0_9"/>
<evidence type="ECO:0000313" key="4">
    <source>
        <dbReference type="EMBL" id="ABY46902.1"/>
    </source>
</evidence>
<name>A9VVT7_BACMK</name>
<evidence type="ECO:0000259" key="3">
    <source>
        <dbReference type="PROSITE" id="PS51688"/>
    </source>
</evidence>
<evidence type="ECO:0000256" key="2">
    <source>
        <dbReference type="SAM" id="MobiDB-lite"/>
    </source>
</evidence>
<feature type="domain" description="Peptidase S74" evidence="3">
    <location>
        <begin position="1839"/>
        <end position="1946"/>
    </location>
</feature>
<dbReference type="InterPro" id="IPR010572">
    <property type="entry name" value="Tail_dom"/>
</dbReference>
<feature type="coiled-coil region" evidence="1">
    <location>
        <begin position="481"/>
        <end position="515"/>
    </location>
</feature>